<accession>A0A6J4LFV5</accession>
<dbReference type="InterPro" id="IPR023393">
    <property type="entry name" value="START-like_dom_sf"/>
</dbReference>
<protein>
    <recommendedName>
        <fullName evidence="2">SRPBCC family protein</fullName>
    </recommendedName>
</protein>
<dbReference type="EMBL" id="CADCUE010000109">
    <property type="protein sequence ID" value="CAA9330521.1"/>
    <property type="molecule type" value="Genomic_DNA"/>
</dbReference>
<evidence type="ECO:0000313" key="1">
    <source>
        <dbReference type="EMBL" id="CAA9330521.1"/>
    </source>
</evidence>
<reference evidence="1" key="1">
    <citation type="submission" date="2020-02" db="EMBL/GenBank/DDBJ databases">
        <authorList>
            <person name="Meier V. D."/>
        </authorList>
    </citation>
    <scope>NUCLEOTIDE SEQUENCE</scope>
    <source>
        <strain evidence="1">AVDCRST_MAG16</strain>
    </source>
</reference>
<proteinExistence type="predicted"/>
<name>A0A6J4LFV5_9ACTN</name>
<dbReference type="Gene3D" id="3.30.530.20">
    <property type="match status" value="1"/>
</dbReference>
<dbReference type="InterPro" id="IPR019587">
    <property type="entry name" value="Polyketide_cyclase/dehydratase"/>
</dbReference>
<evidence type="ECO:0008006" key="2">
    <source>
        <dbReference type="Google" id="ProtNLM"/>
    </source>
</evidence>
<dbReference type="SUPFAM" id="SSF55961">
    <property type="entry name" value="Bet v1-like"/>
    <property type="match status" value="1"/>
</dbReference>
<sequence>MRLAHRVHTAGDPAQVWQVLGDPSRWAEFELSLRGVRGRPERALTGQRLTGLSRFATLGIPIDVVESTPSSRLVLLVHVLPGLREQVTFDVAPAARGGSDVTVSVVVDGLLGWPAVTPLFLGNVLTVRLLGVRVDRIARAARRAA</sequence>
<gene>
    <name evidence="1" type="ORF">AVDCRST_MAG16-1276</name>
</gene>
<dbReference type="Pfam" id="PF10604">
    <property type="entry name" value="Polyketide_cyc2"/>
    <property type="match status" value="1"/>
</dbReference>
<organism evidence="1">
    <name type="scientific">uncultured Frankineae bacterium</name>
    <dbReference type="NCBI Taxonomy" id="437475"/>
    <lineage>
        <taxon>Bacteria</taxon>
        <taxon>Bacillati</taxon>
        <taxon>Actinomycetota</taxon>
        <taxon>Actinomycetes</taxon>
        <taxon>Frankiales</taxon>
        <taxon>environmental samples</taxon>
    </lineage>
</organism>
<dbReference type="AlphaFoldDB" id="A0A6J4LFV5"/>